<feature type="non-terminal residue" evidence="1">
    <location>
        <position position="1"/>
    </location>
</feature>
<evidence type="ECO:0000313" key="1">
    <source>
        <dbReference type="EMBL" id="KAG8202316.1"/>
    </source>
</evidence>
<dbReference type="EMBL" id="JAENJO010000007">
    <property type="protein sequence ID" value="KAG8202316.1"/>
    <property type="molecule type" value="Genomic_DNA"/>
</dbReference>
<dbReference type="Proteomes" id="UP000742417">
    <property type="component" value="Unassembled WGS sequence"/>
</dbReference>
<gene>
    <name evidence="1" type="primary">ISY1</name>
    <name evidence="1" type="ORF">GWM34_02891</name>
</gene>
<proteinExistence type="predicted"/>
<accession>A0ACB7FQD7</accession>
<sequence length="123" mass="14921">MIEENKKNRKNHKRNDIDDLDQSKRRRKVDQYKSTDNLIEMDYYGFYDEEDDEFLDNSTVQLGDPLVAYEEKRSKELNDAEIQQQDAENLEQIRMSFNDIPTNEVVTKWLINKRREQLLSKFR</sequence>
<comment type="caution">
    <text evidence="1">The sequence shown here is derived from an EMBL/GenBank/DDBJ whole genome shotgun (WGS) entry which is preliminary data.</text>
</comment>
<reference evidence="1" key="1">
    <citation type="submission" date="2020-12" db="EMBL/GenBank/DDBJ databases">
        <title>Draft Genome of Candida africana.</title>
        <authorList>
            <person name="Ayanbimpe G.M."/>
            <person name="Enweani I.B."/>
            <person name="Aguiyi J.C."/>
            <person name="Nnadi U.P."/>
            <person name="Izam Y."/>
            <person name="Ubani A."/>
            <person name="Ngene A.C."/>
        </authorList>
    </citation>
    <scope>NUCLEOTIDE SEQUENCE</scope>
    <source>
        <strain evidence="1">CEC4854</strain>
    </source>
</reference>
<keyword evidence="2" id="KW-1185">Reference proteome</keyword>
<evidence type="ECO:0000313" key="2">
    <source>
        <dbReference type="Proteomes" id="UP000742417"/>
    </source>
</evidence>
<name>A0ACB7FQD7_9ASCO</name>
<protein>
    <submittedName>
        <fullName evidence="1">ISY1</fullName>
    </submittedName>
</protein>
<organism evidence="1 2">
    <name type="scientific">Candida africana</name>
    <dbReference type="NCBI Taxonomy" id="241526"/>
    <lineage>
        <taxon>Eukaryota</taxon>
        <taxon>Fungi</taxon>
        <taxon>Dikarya</taxon>
        <taxon>Ascomycota</taxon>
        <taxon>Saccharomycotina</taxon>
        <taxon>Pichiomycetes</taxon>
        <taxon>Debaryomycetaceae</taxon>
        <taxon>Candida/Lodderomyces clade</taxon>
        <taxon>Candida</taxon>
    </lineage>
</organism>